<dbReference type="PROSITE" id="PS50112">
    <property type="entry name" value="PAS"/>
    <property type="match status" value="2"/>
</dbReference>
<dbReference type="SUPFAM" id="SSF158472">
    <property type="entry name" value="HAMP domain-like"/>
    <property type="match status" value="1"/>
</dbReference>
<keyword evidence="9 12" id="KW-1133">Transmembrane helix</keyword>
<evidence type="ECO:0000256" key="12">
    <source>
        <dbReference type="SAM" id="Phobius"/>
    </source>
</evidence>
<dbReference type="CDD" id="cd00130">
    <property type="entry name" value="PAS"/>
    <property type="match status" value="2"/>
</dbReference>
<dbReference type="Gene3D" id="3.30.565.10">
    <property type="entry name" value="Histidine kinase-like ATPase, C-terminal domain"/>
    <property type="match status" value="1"/>
</dbReference>
<dbReference type="PROSITE" id="PS50885">
    <property type="entry name" value="HAMP"/>
    <property type="match status" value="1"/>
</dbReference>
<keyword evidence="4" id="KW-1003">Cell membrane</keyword>
<dbReference type="Gene3D" id="6.10.340.10">
    <property type="match status" value="1"/>
</dbReference>
<dbReference type="NCBIfam" id="TIGR00229">
    <property type="entry name" value="sensory_box"/>
    <property type="match status" value="2"/>
</dbReference>
<dbReference type="SUPFAM" id="SSF55785">
    <property type="entry name" value="PYP-like sensor domain (PAS domain)"/>
    <property type="match status" value="2"/>
</dbReference>
<evidence type="ECO:0000256" key="5">
    <source>
        <dbReference type="ARBA" id="ARBA00022553"/>
    </source>
</evidence>
<dbReference type="Pfam" id="PF02743">
    <property type="entry name" value="dCache_1"/>
    <property type="match status" value="1"/>
</dbReference>
<evidence type="ECO:0000256" key="2">
    <source>
        <dbReference type="ARBA" id="ARBA00004651"/>
    </source>
</evidence>
<keyword evidence="10 12" id="KW-0472">Membrane</keyword>
<protein>
    <recommendedName>
        <fullName evidence="3">histidine kinase</fullName>
        <ecNumber evidence="3">2.7.13.3</ecNumber>
    </recommendedName>
</protein>
<dbReference type="InterPro" id="IPR003660">
    <property type="entry name" value="HAMP_dom"/>
</dbReference>
<keyword evidence="6" id="KW-0808">Transferase</keyword>
<evidence type="ECO:0000256" key="10">
    <source>
        <dbReference type="ARBA" id="ARBA00023136"/>
    </source>
</evidence>
<evidence type="ECO:0000259" key="15">
    <source>
        <dbReference type="PROSITE" id="PS50113"/>
    </source>
</evidence>
<dbReference type="InterPro" id="IPR005467">
    <property type="entry name" value="His_kinase_dom"/>
</dbReference>
<dbReference type="CDD" id="cd12912">
    <property type="entry name" value="PDC2_MCP_like"/>
    <property type="match status" value="1"/>
</dbReference>
<name>A0A2V2NE78_9EURY</name>
<dbReference type="InterPro" id="IPR013767">
    <property type="entry name" value="PAS_fold"/>
</dbReference>
<dbReference type="SMART" id="SM00091">
    <property type="entry name" value="PAS"/>
    <property type="match status" value="2"/>
</dbReference>
<evidence type="ECO:0000256" key="11">
    <source>
        <dbReference type="SAM" id="Coils"/>
    </source>
</evidence>
<dbReference type="CDD" id="cd06225">
    <property type="entry name" value="HAMP"/>
    <property type="match status" value="1"/>
</dbReference>
<dbReference type="InterPro" id="IPR000014">
    <property type="entry name" value="PAS"/>
</dbReference>
<feature type="domain" description="PAS" evidence="14">
    <location>
        <begin position="552"/>
        <end position="609"/>
    </location>
</feature>
<keyword evidence="8" id="KW-0418">Kinase</keyword>
<dbReference type="Gene3D" id="3.30.450.20">
    <property type="entry name" value="PAS domain"/>
    <property type="match status" value="3"/>
</dbReference>
<dbReference type="GO" id="GO:0004673">
    <property type="term" value="F:protein histidine kinase activity"/>
    <property type="evidence" value="ECO:0007669"/>
    <property type="project" value="UniProtKB-EC"/>
</dbReference>
<dbReference type="EC" id="2.7.13.3" evidence="3"/>
<dbReference type="OrthoDB" id="110779at2157"/>
<organism evidence="17 18">
    <name type="scientific">Methanospirillum stamsii</name>
    <dbReference type="NCBI Taxonomy" id="1277351"/>
    <lineage>
        <taxon>Archaea</taxon>
        <taxon>Methanobacteriati</taxon>
        <taxon>Methanobacteriota</taxon>
        <taxon>Stenosarchaea group</taxon>
        <taxon>Methanomicrobia</taxon>
        <taxon>Methanomicrobiales</taxon>
        <taxon>Methanospirillaceae</taxon>
        <taxon>Methanospirillum</taxon>
    </lineage>
</organism>
<evidence type="ECO:0000256" key="4">
    <source>
        <dbReference type="ARBA" id="ARBA00022475"/>
    </source>
</evidence>
<accession>A0A2V2NE78</accession>
<reference evidence="17 18" key="1">
    <citation type="submission" date="2018-05" db="EMBL/GenBank/DDBJ databases">
        <title>Draft genome of Methanospirillum stamsii Pt1.</title>
        <authorList>
            <person name="Dueholm M.S."/>
            <person name="Nielsen P.H."/>
            <person name="Bakmann L.F."/>
            <person name="Otzen D.E."/>
        </authorList>
    </citation>
    <scope>NUCLEOTIDE SEQUENCE [LARGE SCALE GENOMIC DNA]</scope>
    <source>
        <strain evidence="17 18">Pt1</strain>
    </source>
</reference>
<feature type="domain" description="PAS" evidence="14">
    <location>
        <begin position="391"/>
        <end position="463"/>
    </location>
</feature>
<dbReference type="SMART" id="SM00387">
    <property type="entry name" value="HATPase_c"/>
    <property type="match status" value="1"/>
</dbReference>
<dbReference type="InterPro" id="IPR033479">
    <property type="entry name" value="dCache_1"/>
</dbReference>
<evidence type="ECO:0000259" key="13">
    <source>
        <dbReference type="PROSITE" id="PS50109"/>
    </source>
</evidence>
<dbReference type="InterPro" id="IPR036890">
    <property type="entry name" value="HATPase_C_sf"/>
</dbReference>
<comment type="catalytic activity">
    <reaction evidence="1">
        <text>ATP + protein L-histidine = ADP + protein N-phospho-L-histidine.</text>
        <dbReference type="EC" id="2.7.13.3"/>
    </reaction>
</comment>
<keyword evidence="7 12" id="KW-0812">Transmembrane</keyword>
<evidence type="ECO:0000256" key="3">
    <source>
        <dbReference type="ARBA" id="ARBA00012438"/>
    </source>
</evidence>
<dbReference type="SUPFAM" id="SSF55874">
    <property type="entry name" value="ATPase domain of HSP90 chaperone/DNA topoisomerase II/histidine kinase"/>
    <property type="match status" value="1"/>
</dbReference>
<evidence type="ECO:0000256" key="1">
    <source>
        <dbReference type="ARBA" id="ARBA00000085"/>
    </source>
</evidence>
<comment type="subcellular location">
    <subcellularLocation>
        <location evidence="2">Cell membrane</location>
        <topology evidence="2">Multi-pass membrane protein</topology>
    </subcellularLocation>
</comment>
<feature type="domain" description="PAC" evidence="15">
    <location>
        <begin position="625"/>
        <end position="677"/>
    </location>
</feature>
<dbReference type="Pfam" id="PF02518">
    <property type="entry name" value="HATPase_c"/>
    <property type="match status" value="1"/>
</dbReference>
<evidence type="ECO:0000256" key="8">
    <source>
        <dbReference type="ARBA" id="ARBA00022777"/>
    </source>
</evidence>
<dbReference type="InterPro" id="IPR052162">
    <property type="entry name" value="Sensor_kinase/Photoreceptor"/>
</dbReference>
<dbReference type="GO" id="GO:0006355">
    <property type="term" value="P:regulation of DNA-templated transcription"/>
    <property type="evidence" value="ECO:0007669"/>
    <property type="project" value="InterPro"/>
</dbReference>
<dbReference type="Proteomes" id="UP000245934">
    <property type="component" value="Unassembled WGS sequence"/>
</dbReference>
<evidence type="ECO:0000313" key="18">
    <source>
        <dbReference type="Proteomes" id="UP000245934"/>
    </source>
</evidence>
<evidence type="ECO:0000256" key="7">
    <source>
        <dbReference type="ARBA" id="ARBA00022692"/>
    </source>
</evidence>
<keyword evidence="18" id="KW-1185">Reference proteome</keyword>
<feature type="coiled-coil region" evidence="11">
    <location>
        <begin position="357"/>
        <end position="394"/>
    </location>
</feature>
<gene>
    <name evidence="17" type="ORF">DLD82_02135</name>
</gene>
<feature type="transmembrane region" description="Helical" evidence="12">
    <location>
        <begin position="295"/>
        <end position="317"/>
    </location>
</feature>
<feature type="coiled-coil region" evidence="11">
    <location>
        <begin position="507"/>
        <end position="562"/>
    </location>
</feature>
<dbReference type="GeneID" id="97611502"/>
<dbReference type="GO" id="GO:0005886">
    <property type="term" value="C:plasma membrane"/>
    <property type="evidence" value="ECO:0007669"/>
    <property type="project" value="UniProtKB-SubCell"/>
</dbReference>
<evidence type="ECO:0000313" key="17">
    <source>
        <dbReference type="EMBL" id="PWR75886.1"/>
    </source>
</evidence>
<dbReference type="PROSITE" id="PS50113">
    <property type="entry name" value="PAC"/>
    <property type="match status" value="1"/>
</dbReference>
<dbReference type="EMBL" id="QGMZ01000006">
    <property type="protein sequence ID" value="PWR75886.1"/>
    <property type="molecule type" value="Genomic_DNA"/>
</dbReference>
<proteinExistence type="predicted"/>
<dbReference type="PANTHER" id="PTHR43304">
    <property type="entry name" value="PHYTOCHROME-LIKE PROTEIN CPH1"/>
    <property type="match status" value="1"/>
</dbReference>
<dbReference type="Pfam" id="PF13188">
    <property type="entry name" value="PAS_8"/>
    <property type="match status" value="1"/>
</dbReference>
<keyword evidence="11" id="KW-0175">Coiled coil</keyword>
<dbReference type="CDD" id="cd00075">
    <property type="entry name" value="HATPase"/>
    <property type="match status" value="1"/>
</dbReference>
<dbReference type="SMART" id="SM00304">
    <property type="entry name" value="HAMP"/>
    <property type="match status" value="1"/>
</dbReference>
<dbReference type="PANTHER" id="PTHR43304:SF1">
    <property type="entry name" value="PAC DOMAIN-CONTAINING PROTEIN"/>
    <property type="match status" value="1"/>
</dbReference>
<feature type="transmembrane region" description="Helical" evidence="12">
    <location>
        <begin position="20"/>
        <end position="42"/>
    </location>
</feature>
<evidence type="ECO:0000256" key="6">
    <source>
        <dbReference type="ARBA" id="ARBA00022679"/>
    </source>
</evidence>
<dbReference type="InterPro" id="IPR003594">
    <property type="entry name" value="HATPase_dom"/>
</dbReference>
<keyword evidence="5" id="KW-0597">Phosphoprotein</keyword>
<comment type="caution">
    <text evidence="17">The sequence shown here is derived from an EMBL/GenBank/DDBJ whole genome shotgun (WGS) entry which is preliminary data.</text>
</comment>
<dbReference type="Pfam" id="PF00989">
    <property type="entry name" value="PAS"/>
    <property type="match status" value="1"/>
</dbReference>
<dbReference type="InterPro" id="IPR035965">
    <property type="entry name" value="PAS-like_dom_sf"/>
</dbReference>
<dbReference type="InterPro" id="IPR000700">
    <property type="entry name" value="PAS-assoc_C"/>
</dbReference>
<evidence type="ECO:0000259" key="16">
    <source>
        <dbReference type="PROSITE" id="PS50885"/>
    </source>
</evidence>
<dbReference type="GO" id="GO:0007165">
    <property type="term" value="P:signal transduction"/>
    <property type="evidence" value="ECO:0007669"/>
    <property type="project" value="InterPro"/>
</dbReference>
<dbReference type="Pfam" id="PF00672">
    <property type="entry name" value="HAMP"/>
    <property type="match status" value="1"/>
</dbReference>
<dbReference type="PROSITE" id="PS50109">
    <property type="entry name" value="HIS_KIN"/>
    <property type="match status" value="1"/>
</dbReference>
<dbReference type="AlphaFoldDB" id="A0A2V2NE78"/>
<evidence type="ECO:0000256" key="9">
    <source>
        <dbReference type="ARBA" id="ARBA00022989"/>
    </source>
</evidence>
<evidence type="ECO:0000259" key="14">
    <source>
        <dbReference type="PROSITE" id="PS50112"/>
    </source>
</evidence>
<dbReference type="RefSeq" id="WP_109939463.1">
    <property type="nucleotide sequence ID" value="NZ_CP176366.1"/>
</dbReference>
<feature type="domain" description="Histidine kinase" evidence="13">
    <location>
        <begin position="786"/>
        <end position="885"/>
    </location>
</feature>
<sequence length="894" mass="102446">MIRKPDSPVPVKKSIATRLIFAVTFLVLIFILVVGISLIWIAHEQQYQNVYKYQDKVSEEIGFIISQYISDTSDQLTVFVTSSRLSQMSVREQKDAIIDFLNIRKGIFSECTILAPDGEELLKVSRYYTYLPDELQNRSQDNLFTRALQGETSTSPIYLSQNTGLLSIDLVIPIKDTKGNVSQILIGTASIIHLWFEINAIDMGETGYFYIVDRNGTIIADQEISQVLNRYGTNPGAIPPVLLFASGEEDGLSESVYTGSHGEEVIGAFSPIKGTDWAVISEISTREAFLRTHQMMVLTVLSLLIGSIAAIILGYLLSRHLITPIISLTDNATKIGKGDLHSTIVGTDRVDEVGVLARSMNQMQDDLNRLYDNLEKKISELSEIKEELQISEEQYRTIFEHSENPLFILTSDNIITHVNKKFETLWGYSREEIIGKKQWTEFVANPDDLDIMTSYYVRRFAGDTDVPGIYEFQFLDRNQNIHDIIASITLMPGKKQMFATFVDYTEKKEFEREILNKNLELEEANSKLAQNEEVLRSNYKKLADIEKELIESEQKYRSIVEDQTYLIIRFKSDNTIIFVNNAFCNFFNLKREDILHSSFEIPALHDYLHGMKGCMESLRQGEPVCSVEHRVTVSEGKEKWIHQRIHGFFNEDGSLREIQSVLSDVTNRKNAELALEKARKKLALLNSITFMDIRNNIFTLAGYLQVQDELFDDESFRDLTKKEYHIIQKISQSLDFAKDYQDMGINPASWQNVRQAYLFAISHLDLTHLERKEDLEGLNIFADPLLEKVFYNLALNIVMHGKDKTSYLRVYYEKRDSDIILFFEDDGPGIPESIKESIFSRRSEKKKGMGLYFVREVLGITGISIYETGIEGEGARFEIFIPKGRYRIDKSKNS</sequence>
<feature type="domain" description="HAMP" evidence="16">
    <location>
        <begin position="319"/>
        <end position="372"/>
    </location>
</feature>